<dbReference type="Proteomes" id="UP000176377">
    <property type="component" value="Unassembled WGS sequence"/>
</dbReference>
<proteinExistence type="predicted"/>
<evidence type="ECO:0000313" key="2">
    <source>
        <dbReference type="Proteomes" id="UP000176377"/>
    </source>
</evidence>
<dbReference type="AlphaFoldDB" id="A0A1F6DAK3"/>
<name>A0A1F6DAK3_9BACT</name>
<evidence type="ECO:0000313" key="1">
    <source>
        <dbReference type="EMBL" id="OGG58436.1"/>
    </source>
</evidence>
<gene>
    <name evidence="1" type="ORF">A2765_05820</name>
</gene>
<reference evidence="1 2" key="1">
    <citation type="journal article" date="2016" name="Nat. Commun.">
        <title>Thousands of microbial genomes shed light on interconnected biogeochemical processes in an aquifer system.</title>
        <authorList>
            <person name="Anantharaman K."/>
            <person name="Brown C.T."/>
            <person name="Hug L.A."/>
            <person name="Sharon I."/>
            <person name="Castelle C.J."/>
            <person name="Probst A.J."/>
            <person name="Thomas B.C."/>
            <person name="Singh A."/>
            <person name="Wilkins M.J."/>
            <person name="Karaoz U."/>
            <person name="Brodie E.L."/>
            <person name="Williams K.H."/>
            <person name="Hubbard S.S."/>
            <person name="Banfield J.F."/>
        </authorList>
    </citation>
    <scope>NUCLEOTIDE SEQUENCE [LARGE SCALE GENOMIC DNA]</scope>
</reference>
<comment type="caution">
    <text evidence="1">The sequence shown here is derived from an EMBL/GenBank/DDBJ whole genome shotgun (WGS) entry which is preliminary data.</text>
</comment>
<protein>
    <submittedName>
        <fullName evidence="1">Uncharacterized protein</fullName>
    </submittedName>
</protein>
<accession>A0A1F6DAK3</accession>
<sequence>MEFRDELDELIRTLRSLRSSLARESGAQVYKAGILQGVKKLARRWFDKFEIELKPYCAQNVIAQYRVEFTALLDLSLSQGNRRASYLKHLDAIIRTFNKDVILNVHTTPQTGNVSHAVLDAILSEIADPDESAYMREAIECAKNGYMRAAVVLGWCAGIERIHKRVEKIGFTKFNVISAQMASATAGRYKKFSKVQNVTSTSDLRTVFDADVLWIIEGMGLVDINQHTRLRSCFEMRNNSAHPGDAPITPYNLMSFFSDLNEILFKNKNFVV</sequence>
<organism evidence="1 2">
    <name type="scientific">Candidatus Kaiserbacteria bacterium RIFCSPHIGHO2_01_FULL_56_24</name>
    <dbReference type="NCBI Taxonomy" id="1798487"/>
    <lineage>
        <taxon>Bacteria</taxon>
        <taxon>Candidatus Kaiseribacteriota</taxon>
    </lineage>
</organism>
<dbReference type="EMBL" id="MFLA01000033">
    <property type="protein sequence ID" value="OGG58436.1"/>
    <property type="molecule type" value="Genomic_DNA"/>
</dbReference>